<reference evidence="2 3" key="1">
    <citation type="submission" date="2011-02" db="EMBL/GenBank/DDBJ databases">
        <title>The Genome Sequence of Sphaeroforma arctica JP610.</title>
        <authorList>
            <consortium name="The Broad Institute Genome Sequencing Platform"/>
            <person name="Russ C."/>
            <person name="Cuomo C."/>
            <person name="Young S.K."/>
            <person name="Zeng Q."/>
            <person name="Gargeya S."/>
            <person name="Alvarado L."/>
            <person name="Berlin A."/>
            <person name="Chapman S.B."/>
            <person name="Chen Z."/>
            <person name="Freedman E."/>
            <person name="Gellesch M."/>
            <person name="Goldberg J."/>
            <person name="Griggs A."/>
            <person name="Gujja S."/>
            <person name="Heilman E."/>
            <person name="Heiman D."/>
            <person name="Howarth C."/>
            <person name="Mehta T."/>
            <person name="Neiman D."/>
            <person name="Pearson M."/>
            <person name="Roberts A."/>
            <person name="Saif S."/>
            <person name="Shea T."/>
            <person name="Shenoy N."/>
            <person name="Sisk P."/>
            <person name="Stolte C."/>
            <person name="Sykes S."/>
            <person name="White J."/>
            <person name="Yandava C."/>
            <person name="Burger G."/>
            <person name="Gray M.W."/>
            <person name="Holland P.W.H."/>
            <person name="King N."/>
            <person name="Lang F.B.F."/>
            <person name="Roger A.J."/>
            <person name="Ruiz-Trillo I."/>
            <person name="Haas B."/>
            <person name="Nusbaum C."/>
            <person name="Birren B."/>
        </authorList>
    </citation>
    <scope>NUCLEOTIDE SEQUENCE [LARGE SCALE GENOMIC DNA]</scope>
    <source>
        <strain evidence="2 3">JP610</strain>
    </source>
</reference>
<feature type="compositionally biased region" description="Polar residues" evidence="1">
    <location>
        <begin position="49"/>
        <end position="66"/>
    </location>
</feature>
<evidence type="ECO:0000256" key="1">
    <source>
        <dbReference type="SAM" id="MobiDB-lite"/>
    </source>
</evidence>
<feature type="compositionally biased region" description="Basic and acidic residues" evidence="1">
    <location>
        <begin position="100"/>
        <end position="136"/>
    </location>
</feature>
<protein>
    <submittedName>
        <fullName evidence="2">Uncharacterized protein</fullName>
    </submittedName>
</protein>
<evidence type="ECO:0000313" key="3">
    <source>
        <dbReference type="Proteomes" id="UP000054560"/>
    </source>
</evidence>
<name>A0A0L0EYV1_9EUKA</name>
<keyword evidence="3" id="KW-1185">Reference proteome</keyword>
<evidence type="ECO:0000313" key="2">
    <source>
        <dbReference type="EMBL" id="KNC69632.1"/>
    </source>
</evidence>
<dbReference type="EMBL" id="KQ254029">
    <property type="protein sequence ID" value="KNC69632.1"/>
    <property type="molecule type" value="Genomic_DNA"/>
</dbReference>
<proteinExistence type="predicted"/>
<dbReference type="AlphaFoldDB" id="A0A0L0EYV1"/>
<feature type="compositionally biased region" description="Polar residues" evidence="1">
    <location>
        <begin position="30"/>
        <end position="42"/>
    </location>
</feature>
<feature type="region of interest" description="Disordered" evidence="1">
    <location>
        <begin position="1"/>
        <end position="146"/>
    </location>
</feature>
<feature type="compositionally biased region" description="Basic and acidic residues" evidence="1">
    <location>
        <begin position="79"/>
        <end position="89"/>
    </location>
</feature>
<accession>A0A0L0EYV1</accession>
<dbReference type="RefSeq" id="XP_014143534.1">
    <property type="nucleotide sequence ID" value="XM_014288059.1"/>
</dbReference>
<feature type="compositionally biased region" description="Basic and acidic residues" evidence="1">
    <location>
        <begin position="18"/>
        <end position="29"/>
    </location>
</feature>
<dbReference type="GeneID" id="25918358"/>
<sequence>MPDAPDIVAPQPAATTVVEDKPSLREKPQKPNSIAKESSTQPDIAPSADATSTQDVMPKTQITTRAKSPKKGSATPEKPQPEKPVRLEKTPNLPPQVQDKPAKEKKEKSATAEEMDGSKKAKKDKTSTDIPPERMTAELVRQTGLK</sequence>
<feature type="non-terminal residue" evidence="2">
    <location>
        <position position="146"/>
    </location>
</feature>
<dbReference type="Proteomes" id="UP000054560">
    <property type="component" value="Unassembled WGS sequence"/>
</dbReference>
<gene>
    <name evidence="2" type="ORF">SARC_17854</name>
</gene>
<organism evidence="2 3">
    <name type="scientific">Sphaeroforma arctica JP610</name>
    <dbReference type="NCBI Taxonomy" id="667725"/>
    <lineage>
        <taxon>Eukaryota</taxon>
        <taxon>Ichthyosporea</taxon>
        <taxon>Ichthyophonida</taxon>
        <taxon>Sphaeroforma</taxon>
    </lineage>
</organism>